<gene>
    <name evidence="2" type="ORF">ALC60_08475</name>
</gene>
<dbReference type="AlphaFoldDB" id="A0A151WWU0"/>
<dbReference type="Proteomes" id="UP000075809">
    <property type="component" value="Unassembled WGS sequence"/>
</dbReference>
<keyword evidence="3" id="KW-1185">Reference proteome</keyword>
<protein>
    <submittedName>
        <fullName evidence="2">Uncharacterized protein</fullName>
    </submittedName>
</protein>
<evidence type="ECO:0000313" key="2">
    <source>
        <dbReference type="EMBL" id="KYQ52409.1"/>
    </source>
</evidence>
<dbReference type="STRING" id="64791.A0A151WWU0"/>
<feature type="compositionally biased region" description="Polar residues" evidence="1">
    <location>
        <begin position="87"/>
        <end position="113"/>
    </location>
</feature>
<evidence type="ECO:0000256" key="1">
    <source>
        <dbReference type="SAM" id="MobiDB-lite"/>
    </source>
</evidence>
<evidence type="ECO:0000313" key="3">
    <source>
        <dbReference type="Proteomes" id="UP000075809"/>
    </source>
</evidence>
<feature type="region of interest" description="Disordered" evidence="1">
    <location>
        <begin position="59"/>
        <end position="135"/>
    </location>
</feature>
<sequence>MDKWIPGKIVTKLGDLHYEIDYTGKRFKRHIDQIRTFLGNEPECSTNVYSAQKEKTQFSSSRRVHFYGDRAETTSSEAISSTAPSPQSKMSKSPTTPAHSTIRSQESSPNQFFTPPTVPRRSTRIRRPPNRFVQR</sequence>
<accession>A0A151WWU0</accession>
<feature type="compositionally biased region" description="Basic residues" evidence="1">
    <location>
        <begin position="121"/>
        <end position="135"/>
    </location>
</feature>
<name>A0A151WWU0_9HYME</name>
<feature type="compositionally biased region" description="Low complexity" evidence="1">
    <location>
        <begin position="73"/>
        <end position="86"/>
    </location>
</feature>
<organism evidence="2 3">
    <name type="scientific">Mycetomoellerius zeteki</name>
    <dbReference type="NCBI Taxonomy" id="64791"/>
    <lineage>
        <taxon>Eukaryota</taxon>
        <taxon>Metazoa</taxon>
        <taxon>Ecdysozoa</taxon>
        <taxon>Arthropoda</taxon>
        <taxon>Hexapoda</taxon>
        <taxon>Insecta</taxon>
        <taxon>Pterygota</taxon>
        <taxon>Neoptera</taxon>
        <taxon>Endopterygota</taxon>
        <taxon>Hymenoptera</taxon>
        <taxon>Apocrita</taxon>
        <taxon>Aculeata</taxon>
        <taxon>Formicoidea</taxon>
        <taxon>Formicidae</taxon>
        <taxon>Myrmicinae</taxon>
        <taxon>Mycetomoellerius</taxon>
    </lineage>
</organism>
<proteinExistence type="predicted"/>
<reference evidence="2 3" key="1">
    <citation type="submission" date="2015-09" db="EMBL/GenBank/DDBJ databases">
        <title>Trachymyrmex zeteki WGS genome.</title>
        <authorList>
            <person name="Nygaard S."/>
            <person name="Hu H."/>
            <person name="Boomsma J."/>
            <person name="Zhang G."/>
        </authorList>
    </citation>
    <scope>NUCLEOTIDE SEQUENCE [LARGE SCALE GENOMIC DNA]</scope>
    <source>
        <strain evidence="2">Tzet28-1</strain>
        <tissue evidence="2">Whole body</tissue>
    </source>
</reference>
<dbReference type="EMBL" id="KQ982677">
    <property type="protein sequence ID" value="KYQ52409.1"/>
    <property type="molecule type" value="Genomic_DNA"/>
</dbReference>